<evidence type="ECO:0000313" key="1">
    <source>
        <dbReference type="EMBL" id="TNV75322.1"/>
    </source>
</evidence>
<dbReference type="AlphaFoldDB" id="A0A8J8NH72"/>
<dbReference type="EMBL" id="RRYP01015846">
    <property type="protein sequence ID" value="TNV75322.1"/>
    <property type="molecule type" value="Genomic_DNA"/>
</dbReference>
<evidence type="ECO:0000313" key="2">
    <source>
        <dbReference type="Proteomes" id="UP000785679"/>
    </source>
</evidence>
<keyword evidence="2" id="KW-1185">Reference proteome</keyword>
<name>A0A8J8NH72_HALGN</name>
<comment type="caution">
    <text evidence="1">The sequence shown here is derived from an EMBL/GenBank/DDBJ whole genome shotgun (WGS) entry which is preliminary data.</text>
</comment>
<reference evidence="1" key="1">
    <citation type="submission" date="2019-06" db="EMBL/GenBank/DDBJ databases">
        <authorList>
            <person name="Zheng W."/>
        </authorList>
    </citation>
    <scope>NUCLEOTIDE SEQUENCE</scope>
    <source>
        <strain evidence="1">QDHG01</strain>
    </source>
</reference>
<accession>A0A8J8NH72</accession>
<organism evidence="1 2">
    <name type="scientific">Halteria grandinella</name>
    <dbReference type="NCBI Taxonomy" id="5974"/>
    <lineage>
        <taxon>Eukaryota</taxon>
        <taxon>Sar</taxon>
        <taxon>Alveolata</taxon>
        <taxon>Ciliophora</taxon>
        <taxon>Intramacronucleata</taxon>
        <taxon>Spirotrichea</taxon>
        <taxon>Stichotrichia</taxon>
        <taxon>Sporadotrichida</taxon>
        <taxon>Halteriidae</taxon>
        <taxon>Halteria</taxon>
    </lineage>
</organism>
<sequence length="95" mass="10869">MSICELRQQLLENTINQALPCIRTVCTSDKFCSYLPFSCLNWSRIITFSKKTKNIYLPFKHRACSILQRKHQKTSNINDALPQLTIGLTGLISAH</sequence>
<gene>
    <name evidence="1" type="ORF">FGO68_gene13945</name>
</gene>
<protein>
    <submittedName>
        <fullName evidence="1">Uncharacterized protein</fullName>
    </submittedName>
</protein>
<dbReference type="Proteomes" id="UP000785679">
    <property type="component" value="Unassembled WGS sequence"/>
</dbReference>
<proteinExistence type="predicted"/>